<sequence length="201" mass="22911">MALVEYSSQLERDLRSADREFKRHRDLVAKWANGARPLDSPGHVEVQYLGIEKRGKAFPRLLRPQKNSHPRKSHHNMVKTLRGHNHELPPGRVRRAAHIQAEMDQSFLENPPIECPSLASAEQMVTENTGRQCQATTDLLLPPLSLDHFIKTTGRETEQFVEKEYGIIDANGQLLEGRKARQNLRHGKDQSIQAVEGYEVI</sequence>
<name>A0A8K0T4F4_9HYPO</name>
<proteinExistence type="predicted"/>
<dbReference type="EMBL" id="JAGPNK010000001">
    <property type="protein sequence ID" value="KAH7327857.1"/>
    <property type="molecule type" value="Genomic_DNA"/>
</dbReference>
<evidence type="ECO:0000313" key="1">
    <source>
        <dbReference type="EMBL" id="KAH7327857.1"/>
    </source>
</evidence>
<protein>
    <submittedName>
        <fullName evidence="1">Uncharacterized protein</fullName>
    </submittedName>
</protein>
<dbReference type="AlphaFoldDB" id="A0A8K0T4F4"/>
<organism evidence="1 2">
    <name type="scientific">Stachybotrys elegans</name>
    <dbReference type="NCBI Taxonomy" id="80388"/>
    <lineage>
        <taxon>Eukaryota</taxon>
        <taxon>Fungi</taxon>
        <taxon>Dikarya</taxon>
        <taxon>Ascomycota</taxon>
        <taxon>Pezizomycotina</taxon>
        <taxon>Sordariomycetes</taxon>
        <taxon>Hypocreomycetidae</taxon>
        <taxon>Hypocreales</taxon>
        <taxon>Stachybotryaceae</taxon>
        <taxon>Stachybotrys</taxon>
    </lineage>
</organism>
<dbReference type="Proteomes" id="UP000813444">
    <property type="component" value="Unassembled WGS sequence"/>
</dbReference>
<evidence type="ECO:0000313" key="2">
    <source>
        <dbReference type="Proteomes" id="UP000813444"/>
    </source>
</evidence>
<gene>
    <name evidence="1" type="ORF">B0I35DRAFT_472630</name>
</gene>
<accession>A0A8K0T4F4</accession>
<keyword evidence="2" id="KW-1185">Reference proteome</keyword>
<reference evidence="1" key="1">
    <citation type="journal article" date="2021" name="Nat. Commun.">
        <title>Genetic determinants of endophytism in the Arabidopsis root mycobiome.</title>
        <authorList>
            <person name="Mesny F."/>
            <person name="Miyauchi S."/>
            <person name="Thiergart T."/>
            <person name="Pickel B."/>
            <person name="Atanasova L."/>
            <person name="Karlsson M."/>
            <person name="Huettel B."/>
            <person name="Barry K.W."/>
            <person name="Haridas S."/>
            <person name="Chen C."/>
            <person name="Bauer D."/>
            <person name="Andreopoulos W."/>
            <person name="Pangilinan J."/>
            <person name="LaButti K."/>
            <person name="Riley R."/>
            <person name="Lipzen A."/>
            <person name="Clum A."/>
            <person name="Drula E."/>
            <person name="Henrissat B."/>
            <person name="Kohler A."/>
            <person name="Grigoriev I.V."/>
            <person name="Martin F.M."/>
            <person name="Hacquard S."/>
        </authorList>
    </citation>
    <scope>NUCLEOTIDE SEQUENCE</scope>
    <source>
        <strain evidence="1">MPI-CAGE-CH-0235</strain>
    </source>
</reference>
<dbReference type="OrthoDB" id="5153521at2759"/>
<comment type="caution">
    <text evidence="1">The sequence shown here is derived from an EMBL/GenBank/DDBJ whole genome shotgun (WGS) entry which is preliminary data.</text>
</comment>